<comment type="caution">
    <text evidence="1">The sequence shown here is derived from an EMBL/GenBank/DDBJ whole genome shotgun (WGS) entry which is preliminary data.</text>
</comment>
<dbReference type="GO" id="GO:0033627">
    <property type="term" value="P:cell adhesion mediated by integrin"/>
    <property type="evidence" value="ECO:0007669"/>
    <property type="project" value="TreeGrafter"/>
</dbReference>
<reference evidence="1 2" key="1">
    <citation type="journal article" date="2021" name="J. Hered.">
        <title>A chromosome-level genome assembly of the parasitoid wasp, Cotesia glomerata (Hymenoptera: Braconidae).</title>
        <authorList>
            <person name="Pinto B.J."/>
            <person name="Weis J.J."/>
            <person name="Gamble T."/>
            <person name="Ode P.J."/>
            <person name="Paul R."/>
            <person name="Zaspel J.M."/>
        </authorList>
    </citation>
    <scope>NUCLEOTIDE SEQUENCE [LARGE SCALE GENOMIC DNA]</scope>
    <source>
        <strain evidence="1">CgM1</strain>
    </source>
</reference>
<dbReference type="GO" id="GO:0009897">
    <property type="term" value="C:external side of plasma membrane"/>
    <property type="evidence" value="ECO:0007669"/>
    <property type="project" value="TreeGrafter"/>
</dbReference>
<dbReference type="Proteomes" id="UP000826195">
    <property type="component" value="Unassembled WGS sequence"/>
</dbReference>
<dbReference type="EMBL" id="JAHXZJ010001492">
    <property type="protein sequence ID" value="KAH0552285.1"/>
    <property type="molecule type" value="Genomic_DNA"/>
</dbReference>
<dbReference type="GO" id="GO:0005178">
    <property type="term" value="F:integrin binding"/>
    <property type="evidence" value="ECO:0007669"/>
    <property type="project" value="TreeGrafter"/>
</dbReference>
<dbReference type="GO" id="GO:0098609">
    <property type="term" value="P:cell-cell adhesion"/>
    <property type="evidence" value="ECO:0007669"/>
    <property type="project" value="TreeGrafter"/>
</dbReference>
<protein>
    <submittedName>
        <fullName evidence="1">Uncharacterized protein</fullName>
    </submittedName>
</protein>
<dbReference type="PANTHER" id="PTHR23220">
    <property type="entry name" value="INTEGRIN ALPHA"/>
    <property type="match status" value="1"/>
</dbReference>
<organism evidence="1 2">
    <name type="scientific">Cotesia glomerata</name>
    <name type="common">Lepidopteran parasitic wasp</name>
    <name type="synonym">Apanteles glomeratus</name>
    <dbReference type="NCBI Taxonomy" id="32391"/>
    <lineage>
        <taxon>Eukaryota</taxon>
        <taxon>Metazoa</taxon>
        <taxon>Ecdysozoa</taxon>
        <taxon>Arthropoda</taxon>
        <taxon>Hexapoda</taxon>
        <taxon>Insecta</taxon>
        <taxon>Pterygota</taxon>
        <taxon>Neoptera</taxon>
        <taxon>Endopterygota</taxon>
        <taxon>Hymenoptera</taxon>
        <taxon>Apocrita</taxon>
        <taxon>Ichneumonoidea</taxon>
        <taxon>Braconidae</taxon>
        <taxon>Microgastrinae</taxon>
        <taxon>Cotesia</taxon>
    </lineage>
</organism>
<evidence type="ECO:0000313" key="1">
    <source>
        <dbReference type="EMBL" id="KAH0552285.1"/>
    </source>
</evidence>
<dbReference type="GO" id="GO:0007160">
    <property type="term" value="P:cell-matrix adhesion"/>
    <property type="evidence" value="ECO:0007669"/>
    <property type="project" value="TreeGrafter"/>
</dbReference>
<dbReference type="PANTHER" id="PTHR23220:SF133">
    <property type="entry name" value="INTEGRIN ALPHA-PS2"/>
    <property type="match status" value="1"/>
</dbReference>
<dbReference type="GO" id="GO:0007229">
    <property type="term" value="P:integrin-mediated signaling pathway"/>
    <property type="evidence" value="ECO:0007669"/>
    <property type="project" value="TreeGrafter"/>
</dbReference>
<dbReference type="AlphaFoldDB" id="A0AAV7IKP9"/>
<gene>
    <name evidence="1" type="ORF">KQX54_008267</name>
</gene>
<name>A0AAV7IKP9_COTGL</name>
<keyword evidence="2" id="KW-1185">Reference proteome</keyword>
<proteinExistence type="predicted"/>
<dbReference type="Gene3D" id="2.130.10.130">
    <property type="entry name" value="Integrin alpha, N-terminal"/>
    <property type="match status" value="1"/>
</dbReference>
<dbReference type="GO" id="GO:0008305">
    <property type="term" value="C:integrin complex"/>
    <property type="evidence" value="ECO:0007669"/>
    <property type="project" value="TreeGrafter"/>
</dbReference>
<accession>A0AAV7IKP9</accession>
<evidence type="ECO:0000313" key="2">
    <source>
        <dbReference type="Proteomes" id="UP000826195"/>
    </source>
</evidence>
<dbReference type="InterPro" id="IPR028994">
    <property type="entry name" value="Integrin_alpha_N"/>
</dbReference>
<sequence length="105" mass="11670">MHSNLLGLNKKMSIYAHVVIVGAPEAQTTQPNVFRGGAVYRCDIAVDDSCIPVEFDRKENNYIKNPNPPYNLIQIDNKTQQWFGATVSTSLEDGGPILVSQLVFF</sequence>